<dbReference type="EMBL" id="CP071527">
    <property type="protein sequence ID" value="USQ13203.1"/>
    <property type="molecule type" value="Genomic_DNA"/>
</dbReference>
<dbReference type="PROSITE" id="PS50011">
    <property type="entry name" value="PROTEIN_KINASE_DOM"/>
    <property type="match status" value="1"/>
</dbReference>
<dbReference type="RefSeq" id="WP_252579505.1">
    <property type="nucleotide sequence ID" value="NZ_CP071527.1"/>
</dbReference>
<dbReference type="PROSITE" id="PS00108">
    <property type="entry name" value="PROTEIN_KINASE_ST"/>
    <property type="match status" value="1"/>
</dbReference>
<evidence type="ECO:0000313" key="3">
    <source>
        <dbReference type="Proteomes" id="UP001057474"/>
    </source>
</evidence>
<proteinExistence type="predicted"/>
<dbReference type="Proteomes" id="UP001057474">
    <property type="component" value="Chromosome"/>
</dbReference>
<keyword evidence="2" id="KW-0418">Kinase</keyword>
<dbReference type="InterPro" id="IPR000719">
    <property type="entry name" value="Prot_kinase_dom"/>
</dbReference>
<keyword evidence="2" id="KW-0808">Transferase</keyword>
<dbReference type="InterPro" id="IPR011009">
    <property type="entry name" value="Kinase-like_dom_sf"/>
</dbReference>
<dbReference type="PANTHER" id="PTHR44167:SF24">
    <property type="entry name" value="SERINE_THREONINE-PROTEIN KINASE CHK2"/>
    <property type="match status" value="1"/>
</dbReference>
<dbReference type="InterPro" id="IPR008271">
    <property type="entry name" value="Ser/Thr_kinase_AS"/>
</dbReference>
<evidence type="ECO:0000259" key="1">
    <source>
        <dbReference type="PROSITE" id="PS50011"/>
    </source>
</evidence>
<dbReference type="GO" id="GO:0016301">
    <property type="term" value="F:kinase activity"/>
    <property type="evidence" value="ECO:0007669"/>
    <property type="project" value="UniProtKB-KW"/>
</dbReference>
<dbReference type="SUPFAM" id="SSF56112">
    <property type="entry name" value="Protein kinase-like (PK-like)"/>
    <property type="match status" value="1"/>
</dbReference>
<protein>
    <submittedName>
        <fullName evidence="2">Protein kinase</fullName>
    </submittedName>
</protein>
<sequence>MPLSADTKDTPLLINLKQVEMQLAQLLIQFFSMQSQAGINLWVKDTPYTLQNGTIIKLKNTVFSRERKEGHSGLRYELISNKPSLGVGTFGQVYKIKSTMSLDEDSIKIKKQRKDGKRRVVKIQRHHPSNPLTALDNEYRLTKKTAHLAVKKPTIVTNSTGAQLSFTTMNQLPGDELFYILDEREKLSALQRIELSLALVNALEEQVCNQGIVHRDIKPENILVHLGPPIQIHFIDFGLSKDAIHLNTIINGTPPYLAPEVRQYSKLINFKADVFSLARVIALLWNVDYSTYDDLSVYFNATPVRMLCSIFSGIKVLDIKAKNLIKDTLLGMLNLNPETRYSINQARVGFESARAIIKLNDKSPLKAHSLFQTHNRKEHNASEETLVKKNSIP</sequence>
<evidence type="ECO:0000313" key="2">
    <source>
        <dbReference type="EMBL" id="USQ13203.1"/>
    </source>
</evidence>
<dbReference type="SMART" id="SM00220">
    <property type="entry name" value="S_TKc"/>
    <property type="match status" value="1"/>
</dbReference>
<gene>
    <name evidence="2" type="ORF">J2N86_10960</name>
</gene>
<dbReference type="Gene3D" id="1.10.510.10">
    <property type="entry name" value="Transferase(Phosphotransferase) domain 1"/>
    <property type="match status" value="1"/>
</dbReference>
<accession>A0ABY4Y6H0</accession>
<feature type="domain" description="Protein kinase" evidence="1">
    <location>
        <begin position="79"/>
        <end position="371"/>
    </location>
</feature>
<dbReference type="PANTHER" id="PTHR44167">
    <property type="entry name" value="OVARIAN-SPECIFIC SERINE/THREONINE-PROTEIN KINASE LOK-RELATED"/>
    <property type="match status" value="1"/>
</dbReference>
<organism evidence="2 3">
    <name type="scientific">Legionella lytica</name>
    <dbReference type="NCBI Taxonomy" id="96232"/>
    <lineage>
        <taxon>Bacteria</taxon>
        <taxon>Pseudomonadati</taxon>
        <taxon>Pseudomonadota</taxon>
        <taxon>Gammaproteobacteria</taxon>
        <taxon>Legionellales</taxon>
        <taxon>Legionellaceae</taxon>
        <taxon>Legionella</taxon>
    </lineage>
</organism>
<reference evidence="2" key="1">
    <citation type="submission" date="2021-03" db="EMBL/GenBank/DDBJ databases">
        <title>Legionella lytica PCM 2298.</title>
        <authorList>
            <person name="Koper P."/>
        </authorList>
    </citation>
    <scope>NUCLEOTIDE SEQUENCE</scope>
    <source>
        <strain evidence="2">PCM 2298</strain>
    </source>
</reference>
<name>A0ABY4Y6H0_9GAMM</name>
<dbReference type="Pfam" id="PF00069">
    <property type="entry name" value="Pkinase"/>
    <property type="match status" value="1"/>
</dbReference>
<keyword evidence="3" id="KW-1185">Reference proteome</keyword>